<feature type="transmembrane region" description="Helical" evidence="1">
    <location>
        <begin position="249"/>
        <end position="268"/>
    </location>
</feature>
<keyword evidence="1" id="KW-0812">Transmembrane</keyword>
<evidence type="ECO:0000313" key="3">
    <source>
        <dbReference type="EMBL" id="SHH39440.1"/>
    </source>
</evidence>
<reference evidence="3 4" key="1">
    <citation type="submission" date="2016-11" db="EMBL/GenBank/DDBJ databases">
        <authorList>
            <person name="Jaros S."/>
            <person name="Januszkiewicz K."/>
            <person name="Wedrychowicz H."/>
        </authorList>
    </citation>
    <scope>NUCLEOTIDE SEQUENCE [LARGE SCALE GENOMIC DNA]</scope>
    <source>
        <strain evidence="3 4">DSM 8605</strain>
    </source>
</reference>
<dbReference type="SUPFAM" id="SSF53448">
    <property type="entry name" value="Nucleotide-diphospho-sugar transferases"/>
    <property type="match status" value="1"/>
</dbReference>
<dbReference type="CDD" id="cd02525">
    <property type="entry name" value="Succinoglycan_BP_ExoA"/>
    <property type="match status" value="1"/>
</dbReference>
<keyword evidence="1" id="KW-1133">Transmembrane helix</keyword>
<dbReference type="Proteomes" id="UP000184447">
    <property type="component" value="Unassembled WGS sequence"/>
</dbReference>
<dbReference type="GO" id="GO:0016740">
    <property type="term" value="F:transferase activity"/>
    <property type="evidence" value="ECO:0007669"/>
    <property type="project" value="UniProtKB-KW"/>
</dbReference>
<keyword evidence="3" id="KW-0808">Transferase</keyword>
<organism evidence="3 4">
    <name type="scientific">Clostridium grantii DSM 8605</name>
    <dbReference type="NCBI Taxonomy" id="1121316"/>
    <lineage>
        <taxon>Bacteria</taxon>
        <taxon>Bacillati</taxon>
        <taxon>Bacillota</taxon>
        <taxon>Clostridia</taxon>
        <taxon>Eubacteriales</taxon>
        <taxon>Clostridiaceae</taxon>
        <taxon>Clostridium</taxon>
    </lineage>
</organism>
<evidence type="ECO:0000256" key="1">
    <source>
        <dbReference type="SAM" id="Phobius"/>
    </source>
</evidence>
<dbReference type="OrthoDB" id="9766971at2"/>
<feature type="domain" description="Glycosyltransferase 2-like" evidence="2">
    <location>
        <begin position="11"/>
        <end position="178"/>
    </location>
</feature>
<dbReference type="Gene3D" id="3.90.550.10">
    <property type="entry name" value="Spore Coat Polysaccharide Biosynthesis Protein SpsA, Chain A"/>
    <property type="match status" value="1"/>
</dbReference>
<dbReference type="AlphaFoldDB" id="A0A1M5SLY0"/>
<protein>
    <submittedName>
        <fullName evidence="3">Glycosyltransferase, catalytic subunit of cellulose synthase and poly-beta-1,6-N-acetylglucosamine synthase</fullName>
    </submittedName>
</protein>
<dbReference type="InterPro" id="IPR001173">
    <property type="entry name" value="Glyco_trans_2-like"/>
</dbReference>
<dbReference type="PANTHER" id="PTHR43630">
    <property type="entry name" value="POLY-BETA-1,6-N-ACETYL-D-GLUCOSAMINE SYNTHASE"/>
    <property type="match status" value="1"/>
</dbReference>
<sequence length="343" mass="39419">MIKKILDKTVSVVIPCKNEKNYIQKCLDSFINQSYHKELYEILVCDGMSTDGTREIVKEYTKKHNNIKLLDNIGITAPKAMNIGIKNSNSDIVVIFGAHAEAHFDFIKNNVEKLMKDNVHCSGGPIETVSDSNIGKAISLSTSSPFGVGNALFRYSKEEKFVDTVAFGAYKREVFHKIGYFNEELTRAQDFEFNFRLTQNKLNILLSPDIKSKYYSRSSLKNLWNQYYQYGFWKPKIIKEYKKIASIRHIIPTLFVFYNILSLIGSIFSGIFFYQWLAFMSLYFILDAIVSFKLSKKEINLFPLCCIVFPILHVSYGVGFIVGYIAFSLNFDALIKNNTKITR</sequence>
<dbReference type="STRING" id="1121316.SAMN02745207_01007"/>
<dbReference type="InterPro" id="IPR029044">
    <property type="entry name" value="Nucleotide-diphossugar_trans"/>
</dbReference>
<keyword evidence="4" id="KW-1185">Reference proteome</keyword>
<evidence type="ECO:0000313" key="4">
    <source>
        <dbReference type="Proteomes" id="UP000184447"/>
    </source>
</evidence>
<keyword evidence="1" id="KW-0472">Membrane</keyword>
<dbReference type="RefSeq" id="WP_073337334.1">
    <property type="nucleotide sequence ID" value="NZ_FQXM01000004.1"/>
</dbReference>
<feature type="transmembrane region" description="Helical" evidence="1">
    <location>
        <begin position="274"/>
        <end position="294"/>
    </location>
</feature>
<accession>A0A1M5SLY0</accession>
<proteinExistence type="predicted"/>
<feature type="transmembrane region" description="Helical" evidence="1">
    <location>
        <begin position="301"/>
        <end position="327"/>
    </location>
</feature>
<evidence type="ECO:0000259" key="2">
    <source>
        <dbReference type="Pfam" id="PF00535"/>
    </source>
</evidence>
<dbReference type="EMBL" id="FQXM01000004">
    <property type="protein sequence ID" value="SHH39440.1"/>
    <property type="molecule type" value="Genomic_DNA"/>
</dbReference>
<name>A0A1M5SLY0_9CLOT</name>
<dbReference type="Pfam" id="PF00535">
    <property type="entry name" value="Glycos_transf_2"/>
    <property type="match status" value="1"/>
</dbReference>
<gene>
    <name evidence="3" type="ORF">SAMN02745207_01007</name>
</gene>
<dbReference type="PANTHER" id="PTHR43630:SF2">
    <property type="entry name" value="GLYCOSYLTRANSFERASE"/>
    <property type="match status" value="1"/>
</dbReference>